<dbReference type="GO" id="GO:0016829">
    <property type="term" value="F:lyase activity"/>
    <property type="evidence" value="ECO:0007669"/>
    <property type="project" value="UniProtKB-KW"/>
</dbReference>
<dbReference type="InterPro" id="IPR044144">
    <property type="entry name" value="SAF_UxaA/GarD"/>
</dbReference>
<dbReference type="Proteomes" id="UP000245627">
    <property type="component" value="Unassembled WGS sequence"/>
</dbReference>
<protein>
    <submittedName>
        <fullName evidence="4">Altronate hydrolase</fullName>
    </submittedName>
</protein>
<accession>A0A2T8HMF2</accession>
<dbReference type="GO" id="GO:0016787">
    <property type="term" value="F:hydrolase activity"/>
    <property type="evidence" value="ECO:0007669"/>
    <property type="project" value="UniProtKB-KW"/>
</dbReference>
<dbReference type="EMBL" id="QDKG01000001">
    <property type="protein sequence ID" value="PVH26580.1"/>
    <property type="molecule type" value="Genomic_DNA"/>
</dbReference>
<dbReference type="GO" id="GO:0019698">
    <property type="term" value="P:D-galacturonate catabolic process"/>
    <property type="evidence" value="ECO:0007669"/>
    <property type="project" value="TreeGrafter"/>
</dbReference>
<evidence type="ECO:0000313" key="5">
    <source>
        <dbReference type="Proteomes" id="UP000245627"/>
    </source>
</evidence>
<feature type="domain" description="SAF" evidence="3">
    <location>
        <begin position="17"/>
        <end position="88"/>
    </location>
</feature>
<dbReference type="CDD" id="cd11613">
    <property type="entry name" value="SAF_AH_GD"/>
    <property type="match status" value="1"/>
</dbReference>
<evidence type="ECO:0000259" key="3">
    <source>
        <dbReference type="SMART" id="SM00858"/>
    </source>
</evidence>
<organism evidence="4 5">
    <name type="scientific">Sphingobacterium corticibacter</name>
    <dbReference type="NCBI Taxonomy" id="2171749"/>
    <lineage>
        <taxon>Bacteria</taxon>
        <taxon>Pseudomonadati</taxon>
        <taxon>Bacteroidota</taxon>
        <taxon>Sphingobacteriia</taxon>
        <taxon>Sphingobacteriales</taxon>
        <taxon>Sphingobacteriaceae</taxon>
        <taxon>Sphingobacterium</taxon>
    </lineage>
</organism>
<dbReference type="SMART" id="SM00858">
    <property type="entry name" value="SAF"/>
    <property type="match status" value="1"/>
</dbReference>
<evidence type="ECO:0000313" key="4">
    <source>
        <dbReference type="EMBL" id="PVH26580.1"/>
    </source>
</evidence>
<keyword evidence="5" id="KW-1185">Reference proteome</keyword>
<sequence>MTRDNERLPFLQIHPKDNVLVALSDLPEGFEVNFAGQQFALRQAVKAKHKFTIEDIAQDGDVFMYGVLVGKVNVALATGELISTENLRHAAEDFRLGERKIEWQKPDVSAIADRTFDGFHRSNGAVGTANYWLVIPLVFCENRNVLTLKSALEEKLGYRVQSADYSNEVDELIRQYQSGADVTQLLEADLSPTAIDRTPNRLFPNVDGVKFLNHDMGCGGTRMDSDALCGLLAGYITHPNVAGATVLSLGCQHAQASILRDEIAKRDPKFDKPLYVFEQQFEGTEQRLMQNAIKSTFAGLTIANQLKREPAPLSKLCVGLECGGSDGFSGISANPALGYLSDLLVTLGGSVILAEFPELCGVEQEMSDRCMDEPMAEKFIHLMRTYNAKAEADGSGFYMNPSPGNIRDGLITDAIKSAGAAKKGGSSPVQAVVDYPELANTPGLNLLCTPGNDVESTTAEVGAGANIVLFTTGLGTPTGNPIAPVIKIATNTKTYERMPDIIDLNCGTIIDGEESIAESAHRILDYVIEVASGREICKAVQLGQDDFIPWRRGVSL</sequence>
<evidence type="ECO:0000256" key="2">
    <source>
        <dbReference type="ARBA" id="ARBA00023239"/>
    </source>
</evidence>
<dbReference type="RefSeq" id="WP_116774439.1">
    <property type="nucleotide sequence ID" value="NZ_QDKG01000001.1"/>
</dbReference>
<dbReference type="Pfam" id="PF08666">
    <property type="entry name" value="SAF"/>
    <property type="match status" value="1"/>
</dbReference>
<dbReference type="PANTHER" id="PTHR30536:SF5">
    <property type="entry name" value="ALTRONATE DEHYDRATASE"/>
    <property type="match status" value="1"/>
</dbReference>
<dbReference type="InterPro" id="IPR013974">
    <property type="entry name" value="SAF"/>
</dbReference>
<dbReference type="Pfam" id="PF04295">
    <property type="entry name" value="GD_AH_second"/>
    <property type="match status" value="1"/>
</dbReference>
<keyword evidence="2" id="KW-0456">Lyase</keyword>
<keyword evidence="4" id="KW-0378">Hydrolase</keyword>
<comment type="similarity">
    <text evidence="1">Belongs to the UxaA family.</text>
</comment>
<dbReference type="Gene3D" id="2.30.130.110">
    <property type="match status" value="1"/>
</dbReference>
<dbReference type="Pfam" id="PF20629">
    <property type="entry name" value="GD_AH_C"/>
    <property type="match status" value="1"/>
</dbReference>
<reference evidence="4 5" key="1">
    <citation type="submission" date="2018-04" db="EMBL/GenBank/DDBJ databases">
        <title>Sphingobacterium cortibacter sp. nov.</title>
        <authorList>
            <person name="Li Y."/>
        </authorList>
    </citation>
    <scope>NUCLEOTIDE SEQUENCE [LARGE SCALE GENOMIC DNA]</scope>
    <source>
        <strain evidence="4 5">2c-3</strain>
    </source>
</reference>
<dbReference type="OrthoDB" id="9804574at2"/>
<gene>
    <name evidence="4" type="ORF">DC487_02920</name>
</gene>
<dbReference type="InterPro" id="IPR052172">
    <property type="entry name" value="UxaA_altronate/galactarate_dh"/>
</dbReference>
<proteinExistence type="inferred from homology"/>
<dbReference type="AlphaFoldDB" id="A0A2T8HMF2"/>
<name>A0A2T8HMF2_9SPHI</name>
<comment type="caution">
    <text evidence="4">The sequence shown here is derived from an EMBL/GenBank/DDBJ whole genome shotgun (WGS) entry which is preliminary data.</text>
</comment>
<evidence type="ECO:0000256" key="1">
    <source>
        <dbReference type="ARBA" id="ARBA00010986"/>
    </source>
</evidence>
<dbReference type="InterPro" id="IPR007392">
    <property type="entry name" value="GD_AH_second"/>
</dbReference>
<dbReference type="PANTHER" id="PTHR30536">
    <property type="entry name" value="ALTRONATE/GALACTARATE DEHYDRATASE"/>
    <property type="match status" value="1"/>
</dbReference>
<dbReference type="InterPro" id="IPR048332">
    <property type="entry name" value="GD_AH_C"/>
</dbReference>